<dbReference type="STRING" id="282683.SAMN04488105_101273"/>
<dbReference type="Proteomes" id="UP000198994">
    <property type="component" value="Unassembled WGS sequence"/>
</dbReference>
<evidence type="ECO:0000313" key="2">
    <source>
        <dbReference type="EMBL" id="SDE16292.1"/>
    </source>
</evidence>
<dbReference type="AlphaFoldDB" id="A0A1G7ANC3"/>
<protein>
    <submittedName>
        <fullName evidence="2">Uncharacterized protein</fullName>
    </submittedName>
</protein>
<evidence type="ECO:0000313" key="3">
    <source>
        <dbReference type="Proteomes" id="UP000198994"/>
    </source>
</evidence>
<gene>
    <name evidence="2" type="ORF">SAMN04488105_101273</name>
</gene>
<dbReference type="RefSeq" id="WP_089954479.1">
    <property type="nucleotide sequence ID" value="NZ_FNAV01000001.1"/>
</dbReference>
<keyword evidence="3" id="KW-1185">Reference proteome</keyword>
<evidence type="ECO:0000256" key="1">
    <source>
        <dbReference type="SAM" id="MobiDB-lite"/>
    </source>
</evidence>
<proteinExistence type="predicted"/>
<organism evidence="2 3">
    <name type="scientific">Salipiger thiooxidans</name>
    <dbReference type="NCBI Taxonomy" id="282683"/>
    <lineage>
        <taxon>Bacteria</taxon>
        <taxon>Pseudomonadati</taxon>
        <taxon>Pseudomonadota</taxon>
        <taxon>Alphaproteobacteria</taxon>
        <taxon>Rhodobacterales</taxon>
        <taxon>Roseobacteraceae</taxon>
        <taxon>Salipiger</taxon>
    </lineage>
</organism>
<dbReference type="EMBL" id="FNAV01000001">
    <property type="protein sequence ID" value="SDE16292.1"/>
    <property type="molecule type" value="Genomic_DNA"/>
</dbReference>
<reference evidence="3" key="1">
    <citation type="submission" date="2016-10" db="EMBL/GenBank/DDBJ databases">
        <authorList>
            <person name="Varghese N."/>
            <person name="Submissions S."/>
        </authorList>
    </citation>
    <scope>NUCLEOTIDE SEQUENCE [LARGE SCALE GENOMIC DNA]</scope>
    <source>
        <strain evidence="3">DSM 10146</strain>
    </source>
</reference>
<dbReference type="OrthoDB" id="9909917at2"/>
<feature type="region of interest" description="Disordered" evidence="1">
    <location>
        <begin position="88"/>
        <end position="126"/>
    </location>
</feature>
<sequence length="126" mass="13391">MFPLTPLDWSVAALQMGTQIMGAQMRVAQVLFEAGLQQQKAMWGLRTPLPMPTRMSAPVTMGICGPMALAGAVTRPLPRPRAGRVALLKAVPSTDSSSKLRRHRGATVPTEMSPAPASDGDDKTPV</sequence>
<accession>A0A1G7ANC3</accession>
<name>A0A1G7ANC3_9RHOB</name>